<keyword evidence="6 17" id="KW-1133">Transmembrane helix</keyword>
<protein>
    <submittedName>
        <fullName evidence="20">Uncharacterized protein</fullName>
    </submittedName>
</protein>
<dbReference type="Pfam" id="PF10613">
    <property type="entry name" value="Lig_chan-Glu_bd"/>
    <property type="match status" value="1"/>
</dbReference>
<dbReference type="InterPro" id="IPR001508">
    <property type="entry name" value="Iono_Glu_rcpt_met"/>
</dbReference>
<sequence>MSVLFSTIQTVRQSKFNCNAIINRIYCLGVDQALYFWIDTTRLRMVISEKLDSETSARIRDIRPVPNSFAIIGSTENVTEIFRTAIKEDLIKLPERWNLVLTDFRSQEFDRSLLNGQPINVLSFDEQFCCSLMNQNTCNCPDDIKIPERFFGNFADFLLKVFDQYSSKGNTFDTYQCNSTSTSGKGLKYFNDVFNGVLDNERSIYKDGDTVRAKLIGNIERGIADGGQNYEAIATVKENMLTTIVGKTITSVKRYYRVGITHAIPWSYKEKDPKTGQMYWTGYCADFTQKLSELMDFDYDFVEPKNGTFGSKIDGLWDGVIGDLVTGETDLAITAMIMTASREEVVDFVAPYFEQTGISIVIRKPVRKTSLFKFMTVLKLEVWLSIVGALISTGFMVWFLDKYSPYSARNNKKAYPYPCREFTLKESFWFALTSFTPQGGGEAPKALSGRTLVAAYWLFVVLMLATFTANLAAFLTVERMQAPVQSLEQLARQSRINYTVVQDSLTHEYFINMKHAEDTIYRMWKELTLNTSTDDKRYRVWDYPIREQYGQILLAINDSNPVANASEGFRIVDEHLNADFAFIHDSSEIKYEITRNCNLTEVGEIFGEKPYAIAIQQGSHLNDEISKMMLSLQTDRFFEKLQAKYWNHSSKGDCATTDDNEGITLESLGGVFIATLFGLGLAMVTLAGEVIYYRNKRKTIEKEKALKASEVFTVKKANMEKFPQTITIGSTFKPINKIPDGDLIKMSHITLYPRARNRITQVQQ</sequence>
<evidence type="ECO:0000256" key="8">
    <source>
        <dbReference type="ARBA" id="ARBA00023065"/>
    </source>
</evidence>
<feature type="transmembrane region" description="Helical" evidence="17">
    <location>
        <begin position="382"/>
        <end position="400"/>
    </location>
</feature>
<dbReference type="FunFam" id="3.40.190.10:FF:000160">
    <property type="entry name" value="GLutamate Receptor family (AMPA)"/>
    <property type="match status" value="1"/>
</dbReference>
<evidence type="ECO:0000256" key="6">
    <source>
        <dbReference type="ARBA" id="ARBA00022989"/>
    </source>
</evidence>
<dbReference type="CDD" id="cd13717">
    <property type="entry name" value="PBP2_iGluR_putative"/>
    <property type="match status" value="1"/>
</dbReference>
<dbReference type="InterPro" id="IPR015683">
    <property type="entry name" value="Ionotropic_Glu_rcpt"/>
</dbReference>
<dbReference type="GO" id="GO:0015276">
    <property type="term" value="F:ligand-gated monoatomic ion channel activity"/>
    <property type="evidence" value="ECO:0007669"/>
    <property type="project" value="InterPro"/>
</dbReference>
<dbReference type="Gene3D" id="3.40.190.10">
    <property type="entry name" value="Periplasmic binding protein-like II"/>
    <property type="match status" value="3"/>
</dbReference>
<evidence type="ECO:0000256" key="16">
    <source>
        <dbReference type="PIRSR" id="PIRSR601508-3"/>
    </source>
</evidence>
<keyword evidence="12" id="KW-1071">Ligand-gated ion channel</keyword>
<dbReference type="AlphaFoldDB" id="A0A9P0FAG3"/>
<reference evidence="20" key="1">
    <citation type="submission" date="2021-12" db="EMBL/GenBank/DDBJ databases">
        <authorList>
            <person name="King R."/>
        </authorList>
    </citation>
    <scope>NUCLEOTIDE SEQUENCE</scope>
</reference>
<keyword evidence="10" id="KW-0675">Receptor</keyword>
<feature type="binding site" evidence="14">
    <location>
        <position position="342"/>
    </location>
    <ligand>
        <name>L-glutamate</name>
        <dbReference type="ChEBI" id="CHEBI:29985"/>
    </ligand>
</feature>
<dbReference type="GO" id="GO:0038023">
    <property type="term" value="F:signaling receptor activity"/>
    <property type="evidence" value="ECO:0007669"/>
    <property type="project" value="InterPro"/>
</dbReference>
<dbReference type="SUPFAM" id="SSF53850">
    <property type="entry name" value="Periplasmic binding protein-like II"/>
    <property type="match status" value="1"/>
</dbReference>
<keyword evidence="9 17" id="KW-0472">Membrane</keyword>
<feature type="domain" description="Ionotropic glutamate receptor C-terminal" evidence="18">
    <location>
        <begin position="257"/>
        <end position="648"/>
    </location>
</feature>
<evidence type="ECO:0000256" key="9">
    <source>
        <dbReference type="ARBA" id="ARBA00023136"/>
    </source>
</evidence>
<feature type="binding site" evidence="14">
    <location>
        <position position="585"/>
    </location>
    <ligand>
        <name>L-glutamate</name>
        <dbReference type="ChEBI" id="CHEBI:29985"/>
    </ligand>
</feature>
<gene>
    <name evidence="20" type="ORF">MELIAE_LOCUS1733</name>
</gene>
<feature type="transmembrane region" description="Helical" evidence="17">
    <location>
        <begin position="668"/>
        <end position="692"/>
    </location>
</feature>
<dbReference type="FunFam" id="1.10.287.70:FF:000143">
    <property type="entry name" value="Probable glutamate receptor"/>
    <property type="match status" value="1"/>
</dbReference>
<dbReference type="PANTHER" id="PTHR18966">
    <property type="entry name" value="IONOTROPIC GLUTAMATE RECEPTOR"/>
    <property type="match status" value="1"/>
</dbReference>
<accession>A0A9P0FAG3</accession>
<dbReference type="SMART" id="SM00918">
    <property type="entry name" value="Lig_chan-Glu_bd"/>
    <property type="match status" value="1"/>
</dbReference>
<feature type="site" description="Crucial to convey clamshell closure to channel opening" evidence="15">
    <location>
        <position position="484"/>
    </location>
</feature>
<evidence type="ECO:0000259" key="18">
    <source>
        <dbReference type="SMART" id="SM00079"/>
    </source>
</evidence>
<comment type="similarity">
    <text evidence="2">Belongs to the glutamate-gated ion channel (TC 1.A.10.1) family.</text>
</comment>
<evidence type="ECO:0000256" key="13">
    <source>
        <dbReference type="ARBA" id="ARBA00023303"/>
    </source>
</evidence>
<dbReference type="InterPro" id="IPR001320">
    <property type="entry name" value="Iontro_rcpt_C"/>
</dbReference>
<evidence type="ECO:0000313" key="20">
    <source>
        <dbReference type="EMBL" id="CAH0547819.1"/>
    </source>
</evidence>
<dbReference type="GO" id="GO:0005886">
    <property type="term" value="C:plasma membrane"/>
    <property type="evidence" value="ECO:0007669"/>
    <property type="project" value="UniProtKB-SubCell"/>
</dbReference>
<evidence type="ECO:0000256" key="1">
    <source>
        <dbReference type="ARBA" id="ARBA00004651"/>
    </source>
</evidence>
<evidence type="ECO:0000256" key="2">
    <source>
        <dbReference type="ARBA" id="ARBA00008685"/>
    </source>
</evidence>
<comment type="subcellular location">
    <subcellularLocation>
        <location evidence="1">Cell membrane</location>
        <topology evidence="1">Multi-pass membrane protein</topology>
    </subcellularLocation>
</comment>
<feature type="binding site" evidence="14">
    <location>
        <position position="506"/>
    </location>
    <ligand>
        <name>L-glutamate</name>
        <dbReference type="ChEBI" id="CHEBI:29985"/>
    </ligand>
</feature>
<keyword evidence="3" id="KW-0813">Transport</keyword>
<evidence type="ECO:0000256" key="10">
    <source>
        <dbReference type="ARBA" id="ARBA00023170"/>
    </source>
</evidence>
<evidence type="ECO:0000256" key="11">
    <source>
        <dbReference type="ARBA" id="ARBA00023180"/>
    </source>
</evidence>
<evidence type="ECO:0000256" key="5">
    <source>
        <dbReference type="ARBA" id="ARBA00022692"/>
    </source>
</evidence>
<dbReference type="GO" id="GO:0043226">
    <property type="term" value="C:organelle"/>
    <property type="evidence" value="ECO:0007669"/>
    <property type="project" value="UniProtKB-ARBA"/>
</dbReference>
<keyword evidence="11" id="KW-0325">Glycoprotein</keyword>
<keyword evidence="13" id="KW-0407">Ion channel</keyword>
<dbReference type="EMBL" id="OV121132">
    <property type="protein sequence ID" value="CAH0547819.1"/>
    <property type="molecule type" value="Genomic_DNA"/>
</dbReference>
<dbReference type="SMART" id="SM00079">
    <property type="entry name" value="PBPe"/>
    <property type="match status" value="1"/>
</dbReference>
<feature type="domain" description="Ionotropic glutamate receptor L-glutamate and glycine-binding" evidence="19">
    <location>
        <begin position="265"/>
        <end position="326"/>
    </location>
</feature>
<evidence type="ECO:0000313" key="21">
    <source>
        <dbReference type="Proteomes" id="UP001154078"/>
    </source>
</evidence>
<evidence type="ECO:0000256" key="12">
    <source>
        <dbReference type="ARBA" id="ARBA00023286"/>
    </source>
</evidence>
<evidence type="ECO:0000256" key="17">
    <source>
        <dbReference type="SAM" id="Phobius"/>
    </source>
</evidence>
<evidence type="ECO:0000259" key="19">
    <source>
        <dbReference type="SMART" id="SM00918"/>
    </source>
</evidence>
<feature type="disulfide bond" evidence="16">
    <location>
        <begin position="597"/>
        <end position="654"/>
    </location>
</feature>
<dbReference type="PRINTS" id="PR00177">
    <property type="entry name" value="NMDARECEPTOR"/>
</dbReference>
<evidence type="ECO:0000256" key="14">
    <source>
        <dbReference type="PIRSR" id="PIRSR601508-1"/>
    </source>
</evidence>
<keyword evidence="21" id="KW-1185">Reference proteome</keyword>
<keyword evidence="16" id="KW-1015">Disulfide bond</keyword>
<evidence type="ECO:0000256" key="3">
    <source>
        <dbReference type="ARBA" id="ARBA00022448"/>
    </source>
</evidence>
<keyword evidence="7" id="KW-0175">Coiled coil</keyword>
<dbReference type="Gene3D" id="1.10.287.70">
    <property type="match status" value="1"/>
</dbReference>
<organism evidence="20 21">
    <name type="scientific">Brassicogethes aeneus</name>
    <name type="common">Rape pollen beetle</name>
    <name type="synonym">Meligethes aeneus</name>
    <dbReference type="NCBI Taxonomy" id="1431903"/>
    <lineage>
        <taxon>Eukaryota</taxon>
        <taxon>Metazoa</taxon>
        <taxon>Ecdysozoa</taxon>
        <taxon>Arthropoda</taxon>
        <taxon>Hexapoda</taxon>
        <taxon>Insecta</taxon>
        <taxon>Pterygota</taxon>
        <taxon>Neoptera</taxon>
        <taxon>Endopterygota</taxon>
        <taxon>Coleoptera</taxon>
        <taxon>Polyphaga</taxon>
        <taxon>Cucujiformia</taxon>
        <taxon>Nitidulidae</taxon>
        <taxon>Meligethinae</taxon>
        <taxon>Brassicogethes</taxon>
    </lineage>
</organism>
<evidence type="ECO:0000256" key="15">
    <source>
        <dbReference type="PIRSR" id="PIRSR601508-2"/>
    </source>
</evidence>
<dbReference type="FunFam" id="3.40.190.10:FF:000078">
    <property type="entry name" value="glutamate receptor ionotropic, NMDA 3B"/>
    <property type="match status" value="1"/>
</dbReference>
<dbReference type="Proteomes" id="UP001154078">
    <property type="component" value="Chromosome 1"/>
</dbReference>
<evidence type="ECO:0000256" key="4">
    <source>
        <dbReference type="ARBA" id="ARBA00022475"/>
    </source>
</evidence>
<evidence type="ECO:0000256" key="7">
    <source>
        <dbReference type="ARBA" id="ARBA00023054"/>
    </source>
</evidence>
<dbReference type="OrthoDB" id="5984008at2759"/>
<keyword evidence="8" id="KW-0406">Ion transport</keyword>
<dbReference type="SUPFAM" id="SSF81324">
    <property type="entry name" value="Voltage-gated potassium channels"/>
    <property type="match status" value="1"/>
</dbReference>
<dbReference type="InterPro" id="IPR019594">
    <property type="entry name" value="Glu/Gly-bd"/>
</dbReference>
<keyword evidence="5 17" id="KW-0812">Transmembrane</keyword>
<keyword evidence="4" id="KW-1003">Cell membrane</keyword>
<dbReference type="Pfam" id="PF00060">
    <property type="entry name" value="Lig_chan"/>
    <property type="match status" value="1"/>
</dbReference>
<proteinExistence type="inferred from homology"/>
<name>A0A9P0FAG3_BRAAE</name>
<feature type="transmembrane region" description="Helical" evidence="17">
    <location>
        <begin position="454"/>
        <end position="477"/>
    </location>
</feature>